<evidence type="ECO:0000256" key="1">
    <source>
        <dbReference type="SAM" id="Phobius"/>
    </source>
</evidence>
<gene>
    <name evidence="2" type="ORF">GPECTOR_23g151</name>
</gene>
<feature type="transmembrane region" description="Helical" evidence="1">
    <location>
        <begin position="61"/>
        <end position="88"/>
    </location>
</feature>
<evidence type="ECO:0000313" key="2">
    <source>
        <dbReference type="EMBL" id="KXZ49066.1"/>
    </source>
</evidence>
<proteinExistence type="predicted"/>
<dbReference type="AlphaFoldDB" id="A0A150GGV6"/>
<protein>
    <submittedName>
        <fullName evidence="2">Uncharacterized protein</fullName>
    </submittedName>
</protein>
<dbReference type="EMBL" id="LSYV01000024">
    <property type="protein sequence ID" value="KXZ49066.1"/>
    <property type="molecule type" value="Genomic_DNA"/>
</dbReference>
<dbReference type="Proteomes" id="UP000075714">
    <property type="component" value="Unassembled WGS sequence"/>
</dbReference>
<organism evidence="2 3">
    <name type="scientific">Gonium pectorale</name>
    <name type="common">Green alga</name>
    <dbReference type="NCBI Taxonomy" id="33097"/>
    <lineage>
        <taxon>Eukaryota</taxon>
        <taxon>Viridiplantae</taxon>
        <taxon>Chlorophyta</taxon>
        <taxon>core chlorophytes</taxon>
        <taxon>Chlorophyceae</taxon>
        <taxon>CS clade</taxon>
        <taxon>Chlamydomonadales</taxon>
        <taxon>Volvocaceae</taxon>
        <taxon>Gonium</taxon>
    </lineage>
</organism>
<keyword evidence="3" id="KW-1185">Reference proteome</keyword>
<keyword evidence="1" id="KW-1133">Transmembrane helix</keyword>
<accession>A0A150GGV6</accession>
<comment type="caution">
    <text evidence="2">The sequence shown here is derived from an EMBL/GenBank/DDBJ whole genome shotgun (WGS) entry which is preliminary data.</text>
</comment>
<name>A0A150GGV6_GONPE</name>
<keyword evidence="1" id="KW-0812">Transmembrane</keyword>
<sequence length="110" mass="11939">MRPSQHHTTPYVHLTAGGRTLVGSPGQLLPVCAHRCTEADLQTGAIVLENRRFRDVRVDDVLLLSAGASPFALAPVSAVDVFMARGAYNPYIRSHRRRGAPAVAPAPWRT</sequence>
<keyword evidence="1" id="KW-0472">Membrane</keyword>
<evidence type="ECO:0000313" key="3">
    <source>
        <dbReference type="Proteomes" id="UP000075714"/>
    </source>
</evidence>
<reference evidence="3" key="1">
    <citation type="journal article" date="2016" name="Nat. Commun.">
        <title>The Gonium pectorale genome demonstrates co-option of cell cycle regulation during the evolution of multicellularity.</title>
        <authorList>
            <person name="Hanschen E.R."/>
            <person name="Marriage T.N."/>
            <person name="Ferris P.J."/>
            <person name="Hamaji T."/>
            <person name="Toyoda A."/>
            <person name="Fujiyama A."/>
            <person name="Neme R."/>
            <person name="Noguchi H."/>
            <person name="Minakuchi Y."/>
            <person name="Suzuki M."/>
            <person name="Kawai-Toyooka H."/>
            <person name="Smith D.R."/>
            <person name="Sparks H."/>
            <person name="Anderson J."/>
            <person name="Bakaric R."/>
            <person name="Luria V."/>
            <person name="Karger A."/>
            <person name="Kirschner M.W."/>
            <person name="Durand P.M."/>
            <person name="Michod R.E."/>
            <person name="Nozaki H."/>
            <person name="Olson B.J."/>
        </authorList>
    </citation>
    <scope>NUCLEOTIDE SEQUENCE [LARGE SCALE GENOMIC DNA]</scope>
    <source>
        <strain evidence="3">NIES-2863</strain>
    </source>
</reference>